<keyword evidence="4" id="KW-1185">Reference proteome</keyword>
<dbReference type="InterPro" id="IPR036366">
    <property type="entry name" value="PGBDSf"/>
</dbReference>
<dbReference type="KEGG" id="alka:J0B03_07360"/>
<dbReference type="InterPro" id="IPR002477">
    <property type="entry name" value="Peptidoglycan-bd-like"/>
</dbReference>
<dbReference type="Proteomes" id="UP000663499">
    <property type="component" value="Chromosome"/>
</dbReference>
<dbReference type="InterPro" id="IPR009045">
    <property type="entry name" value="Zn_M74/Hedgehog-like"/>
</dbReference>
<dbReference type="EMBL" id="CP071444">
    <property type="protein sequence ID" value="QSX07651.1"/>
    <property type="molecule type" value="Genomic_DNA"/>
</dbReference>
<dbReference type="Pfam" id="PF08291">
    <property type="entry name" value="Peptidase_M15_3"/>
    <property type="match status" value="1"/>
</dbReference>
<feature type="domain" description="Peptidase M15A C-terminal" evidence="2">
    <location>
        <begin position="65"/>
        <end position="170"/>
    </location>
</feature>
<evidence type="ECO:0000313" key="3">
    <source>
        <dbReference type="EMBL" id="QSX07651.1"/>
    </source>
</evidence>
<dbReference type="InterPro" id="IPR013230">
    <property type="entry name" value="Peptidase_M15A_C"/>
</dbReference>
<dbReference type="RefSeq" id="WP_207298993.1">
    <property type="nucleotide sequence ID" value="NZ_CP071444.1"/>
</dbReference>
<evidence type="ECO:0000259" key="1">
    <source>
        <dbReference type="Pfam" id="PF01471"/>
    </source>
</evidence>
<dbReference type="Gene3D" id="3.30.1380.10">
    <property type="match status" value="1"/>
</dbReference>
<dbReference type="Gene3D" id="1.10.101.10">
    <property type="entry name" value="PGBD-like superfamily/PGBD"/>
    <property type="match status" value="1"/>
</dbReference>
<dbReference type="InterPro" id="IPR036365">
    <property type="entry name" value="PGBD-like_sf"/>
</dbReference>
<evidence type="ECO:0000313" key="4">
    <source>
        <dbReference type="Proteomes" id="UP000663499"/>
    </source>
</evidence>
<dbReference type="SUPFAM" id="SSF47090">
    <property type="entry name" value="PGBD-like"/>
    <property type="match status" value="1"/>
</dbReference>
<sequence>MDNKVMQGLLNTWDKGRTTPLVMDGIIGPLSREKIRRFQKEHGLVVDGIAGPITKYELMFYKYKDFEKSEFKCKCGGRFCNGYPAKVEESLLKQLQQIRNYFGKPVIITSGIRCRTHNHNVAGADTSQHVHGKAADIKVQGVSPDLVYSYANQINRDGCVIRYKTFNHIDRRGYRLRLDYRNR</sequence>
<feature type="domain" description="Peptidoglycan binding-like" evidence="1">
    <location>
        <begin position="20"/>
        <end position="55"/>
    </location>
</feature>
<protein>
    <submittedName>
        <fullName evidence="3">Peptidoglycan-binding protein</fullName>
    </submittedName>
</protein>
<dbReference type="Pfam" id="PF01471">
    <property type="entry name" value="PG_binding_1"/>
    <property type="match status" value="1"/>
</dbReference>
<dbReference type="AlphaFoldDB" id="A0A974XKJ0"/>
<evidence type="ECO:0000259" key="2">
    <source>
        <dbReference type="Pfam" id="PF08291"/>
    </source>
</evidence>
<proteinExistence type="predicted"/>
<organism evidence="3 4">
    <name type="scientific">Alkalibacter rhizosphaerae</name>
    <dbReference type="NCBI Taxonomy" id="2815577"/>
    <lineage>
        <taxon>Bacteria</taxon>
        <taxon>Bacillati</taxon>
        <taxon>Bacillota</taxon>
        <taxon>Clostridia</taxon>
        <taxon>Eubacteriales</taxon>
        <taxon>Eubacteriaceae</taxon>
        <taxon>Alkalibacter</taxon>
    </lineage>
</organism>
<name>A0A974XKJ0_9FIRM</name>
<dbReference type="SUPFAM" id="SSF55166">
    <property type="entry name" value="Hedgehog/DD-peptidase"/>
    <property type="match status" value="1"/>
</dbReference>
<gene>
    <name evidence="3" type="ORF">J0B03_07360</name>
</gene>
<reference evidence="3" key="1">
    <citation type="submission" date="2021-03" db="EMBL/GenBank/DDBJ databases">
        <title>Alkalibacter marinus sp. nov., isolated from tidal flat sediment.</title>
        <authorList>
            <person name="Namirimu T."/>
            <person name="Yang J.-A."/>
            <person name="Yang S.-H."/>
            <person name="Kim Y.-J."/>
            <person name="Kwon K.K."/>
        </authorList>
    </citation>
    <scope>NUCLEOTIDE SEQUENCE</scope>
    <source>
        <strain evidence="3">ES005</strain>
    </source>
</reference>
<accession>A0A974XKJ0</accession>